<evidence type="ECO:0000313" key="3">
    <source>
        <dbReference type="Proteomes" id="UP000462501"/>
    </source>
</evidence>
<accession>A0A845SQC3</accession>
<dbReference type="GO" id="GO:0006352">
    <property type="term" value="P:DNA-templated transcription initiation"/>
    <property type="evidence" value="ECO:0007669"/>
    <property type="project" value="InterPro"/>
</dbReference>
<dbReference type="RefSeq" id="WP_162221146.1">
    <property type="nucleotide sequence ID" value="NZ_JANJZM010000001.1"/>
</dbReference>
<proteinExistence type="predicted"/>
<organism evidence="2 3">
    <name type="scientific">Anaerotruncus colihominis</name>
    <dbReference type="NCBI Taxonomy" id="169435"/>
    <lineage>
        <taxon>Bacteria</taxon>
        <taxon>Bacillati</taxon>
        <taxon>Bacillota</taxon>
        <taxon>Clostridia</taxon>
        <taxon>Eubacteriales</taxon>
        <taxon>Oscillospiraceae</taxon>
        <taxon>Anaerotruncus</taxon>
    </lineage>
</organism>
<dbReference type="GO" id="GO:0016987">
    <property type="term" value="F:sigma factor activity"/>
    <property type="evidence" value="ECO:0007669"/>
    <property type="project" value="InterPro"/>
</dbReference>
<feature type="domain" description="RNA polymerase sigma factor 70 region 4 type 2" evidence="1">
    <location>
        <begin position="164"/>
        <end position="215"/>
    </location>
</feature>
<dbReference type="AlphaFoldDB" id="A0A845SQC3"/>
<dbReference type="GO" id="GO:0003677">
    <property type="term" value="F:DNA binding"/>
    <property type="evidence" value="ECO:0007669"/>
    <property type="project" value="InterPro"/>
</dbReference>
<dbReference type="Proteomes" id="UP000462501">
    <property type="component" value="Unassembled WGS sequence"/>
</dbReference>
<reference evidence="2 3" key="1">
    <citation type="submission" date="2019-06" db="EMBL/GenBank/DDBJ databases">
        <title>Draft genome sequences of 15 bacterial species constituting the stable defined intestinal microbiota of the GM15 gnotobiotic mouse model.</title>
        <authorList>
            <person name="Elie C."/>
            <person name="Mathieu A."/>
            <person name="Saliou A."/>
            <person name="Darnaud M."/>
            <person name="Leulier F."/>
            <person name="Tamellini A."/>
        </authorList>
    </citation>
    <scope>NUCLEOTIDE SEQUENCE [LARGE SCALE GENOMIC DNA]</scope>
    <source>
        <strain evidence="2 3">JM4-15</strain>
    </source>
</reference>
<dbReference type="InterPro" id="IPR013249">
    <property type="entry name" value="RNA_pol_sigma70_r4_t2"/>
</dbReference>
<dbReference type="Gene3D" id="1.10.10.10">
    <property type="entry name" value="Winged helix-like DNA-binding domain superfamily/Winged helix DNA-binding domain"/>
    <property type="match status" value="1"/>
</dbReference>
<dbReference type="SUPFAM" id="SSF88659">
    <property type="entry name" value="Sigma3 and sigma4 domains of RNA polymerase sigma factors"/>
    <property type="match status" value="1"/>
</dbReference>
<dbReference type="Pfam" id="PF08281">
    <property type="entry name" value="Sigma70_r4_2"/>
    <property type="match status" value="1"/>
</dbReference>
<protein>
    <recommendedName>
        <fullName evidence="1">RNA polymerase sigma factor 70 region 4 type 2 domain-containing protein</fullName>
    </recommendedName>
</protein>
<gene>
    <name evidence="2" type="ORF">FMM72_08300</name>
</gene>
<dbReference type="CDD" id="cd06171">
    <property type="entry name" value="Sigma70_r4"/>
    <property type="match status" value="1"/>
</dbReference>
<sequence length="219" mass="25666">MLLNYTYQNIQYSISVNWNGLDGKSSIHTAIVEQLSALHGRAFMAYWNIAQQLDEKADKLYSCIYLFNDQHYAVPYNPKNRDYFLVAFSDYCTCLEVGFASDYSPQAQVLLHIFQTIQNILQETVGIYLVDHAYQNKHFKRSRRKETRLELIKEPEPSYEFETALLQMLEQLNELQRRWVVKRFILGQTYQEIADEEGVSVQAVRYSILSALKKLNTLL</sequence>
<evidence type="ECO:0000313" key="2">
    <source>
        <dbReference type="EMBL" id="NDO39259.1"/>
    </source>
</evidence>
<evidence type="ECO:0000259" key="1">
    <source>
        <dbReference type="Pfam" id="PF08281"/>
    </source>
</evidence>
<dbReference type="InterPro" id="IPR013324">
    <property type="entry name" value="RNA_pol_sigma_r3/r4-like"/>
</dbReference>
<dbReference type="EMBL" id="VIQT01000010">
    <property type="protein sequence ID" value="NDO39259.1"/>
    <property type="molecule type" value="Genomic_DNA"/>
</dbReference>
<name>A0A845SQC3_9FIRM</name>
<comment type="caution">
    <text evidence="2">The sequence shown here is derived from an EMBL/GenBank/DDBJ whole genome shotgun (WGS) entry which is preliminary data.</text>
</comment>
<dbReference type="InterPro" id="IPR036388">
    <property type="entry name" value="WH-like_DNA-bd_sf"/>
</dbReference>